<dbReference type="Pfam" id="PF03466">
    <property type="entry name" value="LysR_substrate"/>
    <property type="match status" value="1"/>
</dbReference>
<dbReference type="InterPro" id="IPR005119">
    <property type="entry name" value="LysR_subst-bd"/>
</dbReference>
<proteinExistence type="inferred from homology"/>
<sequence length="331" mass="36483">MEPTLDLRQLAHFVVVAEELHFGRAAQRLHLSQPALSVQIRKLEMSLGTPLLIRDSRNVALTPAGDVLLLEGRALLARADRVANETRNRHTAKPGILRVGFQANAAAELTPQILSAFKALHPNVRVDMESFDLTDPYVGLADGRTDVSFVRPPLIVEDWLGVETLFFEPRVLVVPSSSKYAEAGSVSVEEVLTEPFVARRSPEYWRNFWLATEERQGTMVRIGAEVGTVDECFEAIVNGRGVAFTQASTKRYYSRPGLSFVPVIDITPAVVSIAWRKGARDEIVRDFVSAAQILASFEAVPHARTTAAALQHDSSGRILPHSFPEGVRGIR</sequence>
<evidence type="ECO:0000256" key="1">
    <source>
        <dbReference type="ARBA" id="ARBA00009437"/>
    </source>
</evidence>
<dbReference type="InterPro" id="IPR000847">
    <property type="entry name" value="LysR_HTH_N"/>
</dbReference>
<reference evidence="6" key="1">
    <citation type="submission" date="2022-05" db="EMBL/GenBank/DDBJ databases">
        <title>Complete genome sequence of toluene-degrading Gulosibacter sediminis strain ACHW.36C.</title>
        <authorList>
            <person name="Wai A.C."/>
            <person name="Lai G.K."/>
            <person name="Griffin S.D."/>
            <person name="Leung F.C."/>
        </authorList>
    </citation>
    <scope>NUCLEOTIDE SEQUENCE [LARGE SCALE GENOMIC DNA]</scope>
    <source>
        <strain evidence="6">ACHW.36C</strain>
    </source>
</reference>
<dbReference type="Gene3D" id="3.40.190.10">
    <property type="entry name" value="Periplasmic binding protein-like II"/>
    <property type="match status" value="2"/>
</dbReference>
<keyword evidence="4" id="KW-0804">Transcription</keyword>
<dbReference type="PANTHER" id="PTHR30346:SF0">
    <property type="entry name" value="HCA OPERON TRANSCRIPTIONAL ACTIVATOR HCAR"/>
    <property type="match status" value="1"/>
</dbReference>
<name>A0ABY4MWA8_9MICO</name>
<gene>
    <name evidence="6" type="ORF">M3M28_11840</name>
</gene>
<dbReference type="Gene3D" id="1.10.10.10">
    <property type="entry name" value="Winged helix-like DNA-binding domain superfamily/Winged helix DNA-binding domain"/>
    <property type="match status" value="1"/>
</dbReference>
<dbReference type="InterPro" id="IPR036388">
    <property type="entry name" value="WH-like_DNA-bd_sf"/>
</dbReference>
<organism evidence="6">
    <name type="scientific">Gulosibacter sediminis</name>
    <dbReference type="NCBI Taxonomy" id="1729695"/>
    <lineage>
        <taxon>Bacteria</taxon>
        <taxon>Bacillati</taxon>
        <taxon>Actinomycetota</taxon>
        <taxon>Actinomycetes</taxon>
        <taxon>Micrococcales</taxon>
        <taxon>Microbacteriaceae</taxon>
        <taxon>Gulosibacter</taxon>
    </lineage>
</organism>
<evidence type="ECO:0000256" key="2">
    <source>
        <dbReference type="ARBA" id="ARBA00023015"/>
    </source>
</evidence>
<feature type="domain" description="HTH lysR-type" evidence="5">
    <location>
        <begin position="5"/>
        <end position="62"/>
    </location>
</feature>
<accession>A0ABY4MWA8</accession>
<dbReference type="PRINTS" id="PR00039">
    <property type="entry name" value="HTHLYSR"/>
</dbReference>
<dbReference type="SUPFAM" id="SSF53850">
    <property type="entry name" value="Periplasmic binding protein-like II"/>
    <property type="match status" value="1"/>
</dbReference>
<keyword evidence="2" id="KW-0805">Transcription regulation</keyword>
<dbReference type="Pfam" id="PF00126">
    <property type="entry name" value="HTH_1"/>
    <property type="match status" value="1"/>
</dbReference>
<evidence type="ECO:0000313" key="6">
    <source>
        <dbReference type="EMBL" id="UQN14716.1"/>
    </source>
</evidence>
<evidence type="ECO:0000256" key="4">
    <source>
        <dbReference type="ARBA" id="ARBA00023163"/>
    </source>
</evidence>
<protein>
    <submittedName>
        <fullName evidence="6">LysR family transcriptional regulator</fullName>
    </submittedName>
</protein>
<keyword evidence="3" id="KW-0238">DNA-binding</keyword>
<evidence type="ECO:0000256" key="3">
    <source>
        <dbReference type="ARBA" id="ARBA00023125"/>
    </source>
</evidence>
<dbReference type="PROSITE" id="PS50931">
    <property type="entry name" value="HTH_LYSR"/>
    <property type="match status" value="1"/>
</dbReference>
<dbReference type="SUPFAM" id="SSF46785">
    <property type="entry name" value="Winged helix' DNA-binding domain"/>
    <property type="match status" value="1"/>
</dbReference>
<dbReference type="PANTHER" id="PTHR30346">
    <property type="entry name" value="TRANSCRIPTIONAL DUAL REGULATOR HCAR-RELATED"/>
    <property type="match status" value="1"/>
</dbReference>
<evidence type="ECO:0000259" key="5">
    <source>
        <dbReference type="PROSITE" id="PS50931"/>
    </source>
</evidence>
<dbReference type="InterPro" id="IPR036390">
    <property type="entry name" value="WH_DNA-bd_sf"/>
</dbReference>
<dbReference type="CDD" id="cd08414">
    <property type="entry name" value="PBP2_LTTR_aromatics_like"/>
    <property type="match status" value="1"/>
</dbReference>
<dbReference type="EMBL" id="CP097160">
    <property type="protein sequence ID" value="UQN14716.1"/>
    <property type="molecule type" value="Genomic_DNA"/>
</dbReference>
<comment type="similarity">
    <text evidence="1">Belongs to the LysR transcriptional regulatory family.</text>
</comment>